<name>A0A3P7N8K4_CYLGO</name>
<feature type="non-terminal residue" evidence="1">
    <location>
        <position position="93"/>
    </location>
</feature>
<dbReference type="AlphaFoldDB" id="A0A3P7N8K4"/>
<dbReference type="Proteomes" id="UP000271889">
    <property type="component" value="Unassembled WGS sequence"/>
</dbReference>
<sequence>MIHKVQLHKDTAKKPFLVVLNKKKPTELDDFDFSMNADLNAIGSQQNQVIFITHVNIYRGELNNIKRPPPLVSKRPHRESNPLLAQFCTFVDK</sequence>
<organism evidence="1 2">
    <name type="scientific">Cylicostephanus goldi</name>
    <name type="common">Nematode worm</name>
    <dbReference type="NCBI Taxonomy" id="71465"/>
    <lineage>
        <taxon>Eukaryota</taxon>
        <taxon>Metazoa</taxon>
        <taxon>Ecdysozoa</taxon>
        <taxon>Nematoda</taxon>
        <taxon>Chromadorea</taxon>
        <taxon>Rhabditida</taxon>
        <taxon>Rhabditina</taxon>
        <taxon>Rhabditomorpha</taxon>
        <taxon>Strongyloidea</taxon>
        <taxon>Strongylidae</taxon>
        <taxon>Cylicostephanus</taxon>
    </lineage>
</organism>
<evidence type="ECO:0000313" key="1">
    <source>
        <dbReference type="EMBL" id="VDN36260.1"/>
    </source>
</evidence>
<gene>
    <name evidence="1" type="ORF">CGOC_LOCUS13161</name>
</gene>
<proteinExistence type="predicted"/>
<reference evidence="1 2" key="1">
    <citation type="submission" date="2018-11" db="EMBL/GenBank/DDBJ databases">
        <authorList>
            <consortium name="Pathogen Informatics"/>
        </authorList>
    </citation>
    <scope>NUCLEOTIDE SEQUENCE [LARGE SCALE GENOMIC DNA]</scope>
</reference>
<dbReference type="OrthoDB" id="14717at2759"/>
<evidence type="ECO:0000313" key="2">
    <source>
        <dbReference type="Proteomes" id="UP000271889"/>
    </source>
</evidence>
<accession>A0A3P7N8K4</accession>
<protein>
    <submittedName>
        <fullName evidence="1">Uncharacterized protein</fullName>
    </submittedName>
</protein>
<keyword evidence="2" id="KW-1185">Reference proteome</keyword>
<dbReference type="EMBL" id="UYRV01128799">
    <property type="protein sequence ID" value="VDN36260.1"/>
    <property type="molecule type" value="Genomic_DNA"/>
</dbReference>